<organism evidence="12 13">
    <name type="scientific">Nematostella vectensis</name>
    <name type="common">Starlet sea anemone</name>
    <dbReference type="NCBI Taxonomy" id="45351"/>
    <lineage>
        <taxon>Eukaryota</taxon>
        <taxon>Metazoa</taxon>
        <taxon>Cnidaria</taxon>
        <taxon>Anthozoa</taxon>
        <taxon>Hexacorallia</taxon>
        <taxon>Actiniaria</taxon>
        <taxon>Edwardsiidae</taxon>
        <taxon>Nematostella</taxon>
    </lineage>
</organism>
<evidence type="ECO:0000256" key="6">
    <source>
        <dbReference type="ARBA" id="ARBA00022840"/>
    </source>
</evidence>
<dbReference type="InterPro" id="IPR016527">
    <property type="entry name" value="ORC4"/>
</dbReference>
<evidence type="ECO:0000259" key="10">
    <source>
        <dbReference type="Pfam" id="PF13191"/>
    </source>
</evidence>
<dbReference type="eggNOG" id="KOG2228">
    <property type="taxonomic scope" value="Eukaryota"/>
</dbReference>
<evidence type="ECO:0000256" key="2">
    <source>
        <dbReference type="ARBA" id="ARBA00005334"/>
    </source>
</evidence>
<dbReference type="SUPFAM" id="SSF52540">
    <property type="entry name" value="P-loop containing nucleoside triphosphate hydrolases"/>
    <property type="match status" value="1"/>
</dbReference>
<comment type="subcellular location">
    <subcellularLocation>
        <location evidence="1 9">Nucleus</location>
    </subcellularLocation>
</comment>
<keyword evidence="7 9" id="KW-0238">DNA-binding</keyword>
<dbReference type="AlphaFoldDB" id="A7RZZ9"/>
<dbReference type="GO" id="GO:0005524">
    <property type="term" value="F:ATP binding"/>
    <property type="evidence" value="ECO:0007669"/>
    <property type="project" value="UniProtKB-KW"/>
</dbReference>
<evidence type="ECO:0000256" key="9">
    <source>
        <dbReference type="PIRNR" id="PIRNR007858"/>
    </source>
</evidence>
<dbReference type="PANTHER" id="PTHR12087:SF0">
    <property type="entry name" value="ORIGIN RECOGNITION COMPLEX SUBUNIT 4"/>
    <property type="match status" value="1"/>
</dbReference>
<gene>
    <name evidence="12" type="ORF">NEMVEDRAFT_v1g99492</name>
</gene>
<dbReference type="PhylomeDB" id="A7RZZ9"/>
<dbReference type="InterPro" id="IPR027417">
    <property type="entry name" value="P-loop_NTPase"/>
</dbReference>
<dbReference type="Pfam" id="PF14629">
    <property type="entry name" value="ORC4_C"/>
    <property type="match status" value="1"/>
</dbReference>
<evidence type="ECO:0000313" key="12">
    <source>
        <dbReference type="EMBL" id="EDO42930.1"/>
    </source>
</evidence>
<evidence type="ECO:0000256" key="3">
    <source>
        <dbReference type="ARBA" id="ARBA00019083"/>
    </source>
</evidence>
<comment type="similarity">
    <text evidence="2 9">Belongs to the ORC4 family.</text>
</comment>
<dbReference type="PIRSF" id="PIRSF007858">
    <property type="entry name" value="ORC4"/>
    <property type="match status" value="1"/>
</dbReference>
<dbReference type="PANTHER" id="PTHR12087">
    <property type="entry name" value="ORIGIN RECOGNITION COMPLEX SUBUNIT 4"/>
    <property type="match status" value="1"/>
</dbReference>
<dbReference type="HOGENOM" id="CLU_007115_0_1_1"/>
<dbReference type="OMA" id="AFTFQRN"/>
<dbReference type="Gene3D" id="3.40.50.300">
    <property type="entry name" value="P-loop containing nucleotide triphosphate hydrolases"/>
    <property type="match status" value="1"/>
</dbReference>
<dbReference type="GO" id="GO:0005664">
    <property type="term" value="C:nuclear origin of replication recognition complex"/>
    <property type="evidence" value="ECO:0000318"/>
    <property type="project" value="GO_Central"/>
</dbReference>
<dbReference type="Pfam" id="PF13191">
    <property type="entry name" value="AAA_16"/>
    <property type="match status" value="1"/>
</dbReference>
<dbReference type="InterPro" id="IPR041664">
    <property type="entry name" value="AAA_16"/>
</dbReference>
<evidence type="ECO:0000256" key="4">
    <source>
        <dbReference type="ARBA" id="ARBA00022705"/>
    </source>
</evidence>
<accession>A7RZZ9</accession>
<evidence type="ECO:0000256" key="5">
    <source>
        <dbReference type="ARBA" id="ARBA00022741"/>
    </source>
</evidence>
<name>A7RZZ9_NEMVE</name>
<evidence type="ECO:0000313" key="13">
    <source>
        <dbReference type="Proteomes" id="UP000001593"/>
    </source>
</evidence>
<proteinExistence type="inferred from homology"/>
<keyword evidence="8 9" id="KW-0539">Nucleus</keyword>
<feature type="domain" description="Orc1-like AAA ATPase" evidence="10">
    <location>
        <begin position="8"/>
        <end position="152"/>
    </location>
</feature>
<dbReference type="EMBL" id="DS469559">
    <property type="protein sequence ID" value="EDO42930.1"/>
    <property type="molecule type" value="Genomic_DNA"/>
</dbReference>
<evidence type="ECO:0000256" key="8">
    <source>
        <dbReference type="ARBA" id="ARBA00023242"/>
    </source>
</evidence>
<dbReference type="InterPro" id="IPR032705">
    <property type="entry name" value="ORC4_C"/>
</dbReference>
<dbReference type="GO" id="GO:0005737">
    <property type="term" value="C:cytoplasm"/>
    <property type="evidence" value="ECO:0007669"/>
    <property type="project" value="UniProtKB-ARBA"/>
</dbReference>
<dbReference type="GO" id="GO:0006270">
    <property type="term" value="P:DNA replication initiation"/>
    <property type="evidence" value="ECO:0000318"/>
    <property type="project" value="GO_Central"/>
</dbReference>
<dbReference type="Proteomes" id="UP000001593">
    <property type="component" value="Unassembled WGS sequence"/>
</dbReference>
<keyword evidence="5" id="KW-0547">Nucleotide-binding</keyword>
<dbReference type="FunFam" id="3.40.50.300:FF:000649">
    <property type="entry name" value="Origin recognition complex subunit 4"/>
    <property type="match status" value="1"/>
</dbReference>
<evidence type="ECO:0000256" key="7">
    <source>
        <dbReference type="ARBA" id="ARBA00023125"/>
    </source>
</evidence>
<protein>
    <recommendedName>
        <fullName evidence="3 9">Origin recognition complex subunit 4</fullName>
    </recommendedName>
</protein>
<dbReference type="GO" id="GO:0003688">
    <property type="term" value="F:DNA replication origin binding"/>
    <property type="evidence" value="ECO:0000318"/>
    <property type="project" value="GO_Central"/>
</dbReference>
<dbReference type="CDD" id="cd00009">
    <property type="entry name" value="AAA"/>
    <property type="match status" value="1"/>
</dbReference>
<dbReference type="InParanoid" id="A7RZZ9"/>
<dbReference type="STRING" id="45351.A7RZZ9"/>
<reference evidence="12 13" key="1">
    <citation type="journal article" date="2007" name="Science">
        <title>Sea anemone genome reveals ancestral eumetazoan gene repertoire and genomic organization.</title>
        <authorList>
            <person name="Putnam N.H."/>
            <person name="Srivastava M."/>
            <person name="Hellsten U."/>
            <person name="Dirks B."/>
            <person name="Chapman J."/>
            <person name="Salamov A."/>
            <person name="Terry A."/>
            <person name="Shapiro H."/>
            <person name="Lindquist E."/>
            <person name="Kapitonov V.V."/>
            <person name="Jurka J."/>
            <person name="Genikhovich G."/>
            <person name="Grigoriev I.V."/>
            <person name="Lucas S.M."/>
            <person name="Steele R.E."/>
            <person name="Finnerty J.R."/>
            <person name="Technau U."/>
            <person name="Martindale M.Q."/>
            <person name="Rokhsar D.S."/>
        </authorList>
    </citation>
    <scope>NUCLEOTIDE SEQUENCE [LARGE SCALE GENOMIC DNA]</scope>
    <source>
        <strain evidence="13">CH2 X CH6</strain>
    </source>
</reference>
<keyword evidence="4 9" id="KW-0235">DNA replication</keyword>
<evidence type="ECO:0000259" key="11">
    <source>
        <dbReference type="Pfam" id="PF14629"/>
    </source>
</evidence>
<comment type="function">
    <text evidence="9">Component of the origin recognition complex (ORC) that binds origins of replication.</text>
</comment>
<evidence type="ECO:0000256" key="1">
    <source>
        <dbReference type="ARBA" id="ARBA00004123"/>
    </source>
</evidence>
<keyword evidence="13" id="KW-1185">Reference proteome</keyword>
<sequence length="396" mass="44886">MEYNFCLISELSKLINRCAEYGESNSVLIIGPRGSGKSLLVKDVLKDLSKSKTAKENMLQVYLNGLVQTDDRLAMLDITRQLQLENTVGERVFGSSAENLAFLLDSLKCGHASQSILFILDEFDLFVHHKNQTLLYNLFDVSQSAQTPVCVVGLSCRLDVVELLEKRVKSRFSHRQIHLFNSFSFEEYLGIVRSILTLPRSSGNTSFIQCWNDSVKVLLEDSKSRDTLRRQFHVSKDVRSLHRLLTQPICNLSPDNPFITPDDIVASHAELNMDSKGAILHGLSVLEICLIVAMKHLLTTFNGEPFNFEMVYKEYKKFTQRPGHTAQSFEKAVVLKAFEHLLALELVKPVEGSSKLVQKEYRLMTLLVDTSQVIEAINKYPECPTEVKHWATSDLE</sequence>
<feature type="domain" description="Origin recognition complex subunit 4 C-terminal" evidence="11">
    <location>
        <begin position="191"/>
        <end position="377"/>
    </location>
</feature>
<keyword evidence="6" id="KW-0067">ATP-binding</keyword>